<protein>
    <submittedName>
        <fullName evidence="1">Uncharacterized protein</fullName>
    </submittedName>
</protein>
<accession>A0A0F9KB47</accession>
<name>A0A0F9KB47_9ZZZZ</name>
<organism evidence="1">
    <name type="scientific">marine sediment metagenome</name>
    <dbReference type="NCBI Taxonomy" id="412755"/>
    <lineage>
        <taxon>unclassified sequences</taxon>
        <taxon>metagenomes</taxon>
        <taxon>ecological metagenomes</taxon>
    </lineage>
</organism>
<reference evidence="1" key="1">
    <citation type="journal article" date="2015" name="Nature">
        <title>Complex archaea that bridge the gap between prokaryotes and eukaryotes.</title>
        <authorList>
            <person name="Spang A."/>
            <person name="Saw J.H."/>
            <person name="Jorgensen S.L."/>
            <person name="Zaremba-Niedzwiedzka K."/>
            <person name="Martijn J."/>
            <person name="Lind A.E."/>
            <person name="van Eijk R."/>
            <person name="Schleper C."/>
            <person name="Guy L."/>
            <person name="Ettema T.J."/>
        </authorList>
    </citation>
    <scope>NUCLEOTIDE SEQUENCE</scope>
</reference>
<sequence length="291" mass="32597">MLAEFFDKLVSHAQAQAREVTVDKSPDHTTHQMFLDGQPVDKAKYKIASFPPKKSHIFDTLEGFTSYLNSEHCEVTKGDPVVPGRKHIVFVGGEYVTANLSYSSNVVHAAALSLFIAEEFEALMKLKEGVGQKDLWRLLVTDLSNSFGGPQLRLAISSLDLKRSEEQQVEIADMGLEEEGGKRIAQLTYPSLKTGETEEQRTLQLDWTFTGRFRECYSQEITVPIRIEITIQHGAPLFTFHCIGLPTIIRAYREALATHIRNEINGDRYTVHEGVEVPDATSPAAHKGFSY</sequence>
<proteinExistence type="predicted"/>
<comment type="caution">
    <text evidence="1">The sequence shown here is derived from an EMBL/GenBank/DDBJ whole genome shotgun (WGS) entry which is preliminary data.</text>
</comment>
<dbReference type="EMBL" id="LAZR01009557">
    <property type="protein sequence ID" value="KKM71911.1"/>
    <property type="molecule type" value="Genomic_DNA"/>
</dbReference>
<gene>
    <name evidence="1" type="ORF">LCGC14_1425830</name>
</gene>
<dbReference type="AlphaFoldDB" id="A0A0F9KB47"/>
<evidence type="ECO:0000313" key="1">
    <source>
        <dbReference type="EMBL" id="KKM71911.1"/>
    </source>
</evidence>